<reference evidence="9 10" key="1">
    <citation type="submission" date="2023-07" db="EMBL/GenBank/DDBJ databases">
        <title>Genomic Encyclopedia of Type Strains, Phase IV (KMG-IV): sequencing the most valuable type-strain genomes for metagenomic binning, comparative biology and taxonomic classification.</title>
        <authorList>
            <person name="Goeker M."/>
        </authorList>
    </citation>
    <scope>NUCLEOTIDE SEQUENCE [LARGE SCALE GENOMIC DNA]</scope>
    <source>
        <strain evidence="9 10">DSM 20694</strain>
    </source>
</reference>
<evidence type="ECO:0000256" key="2">
    <source>
        <dbReference type="ARBA" id="ARBA00022553"/>
    </source>
</evidence>
<organism evidence="9 10">
    <name type="scientific">Eubacterium multiforme</name>
    <dbReference type="NCBI Taxonomy" id="83339"/>
    <lineage>
        <taxon>Bacteria</taxon>
        <taxon>Bacillati</taxon>
        <taxon>Bacillota</taxon>
        <taxon>Clostridia</taxon>
        <taxon>Eubacteriales</taxon>
        <taxon>Eubacteriaceae</taxon>
        <taxon>Eubacterium</taxon>
    </lineage>
</organism>
<gene>
    <name evidence="9" type="ORF">J2S18_003061</name>
</gene>
<keyword evidence="10" id="KW-1185">Reference proteome</keyword>
<dbReference type="EMBL" id="JAUSUF010000017">
    <property type="protein sequence ID" value="MDQ0151085.1"/>
    <property type="molecule type" value="Genomic_DNA"/>
</dbReference>
<comment type="caution">
    <text evidence="9">The sequence shown here is derived from an EMBL/GenBank/DDBJ whole genome shotgun (WGS) entry which is preliminary data.</text>
</comment>
<dbReference type="InterPro" id="IPR013012">
    <property type="entry name" value="PTS_EIIB_3"/>
</dbReference>
<dbReference type="PANTHER" id="PTHR34581:SF2">
    <property type="entry name" value="PTS SYSTEM N,N'-DIACETYLCHITOBIOSE-SPECIFIC EIIB COMPONENT"/>
    <property type="match status" value="1"/>
</dbReference>
<dbReference type="Gene3D" id="3.40.50.2300">
    <property type="match status" value="1"/>
</dbReference>
<keyword evidence="4" id="KW-0808">Transferase</keyword>
<evidence type="ECO:0000256" key="1">
    <source>
        <dbReference type="ARBA" id="ARBA00022448"/>
    </source>
</evidence>
<dbReference type="SUPFAM" id="SSF52794">
    <property type="entry name" value="PTS system IIB component-like"/>
    <property type="match status" value="1"/>
</dbReference>
<feature type="domain" description="PTS EIIB type-3" evidence="8">
    <location>
        <begin position="1"/>
        <end position="100"/>
    </location>
</feature>
<dbReference type="PANTHER" id="PTHR34581">
    <property type="entry name" value="PTS SYSTEM N,N'-DIACETYLCHITOBIOSE-SPECIFIC EIIB COMPONENT"/>
    <property type="match status" value="1"/>
</dbReference>
<evidence type="ECO:0000313" key="10">
    <source>
        <dbReference type="Proteomes" id="UP001228504"/>
    </source>
</evidence>
<sequence length="100" mass="10816">MRKIVLLCAAGMSTSMLVVKMQEAAKEIGYKVEIEANAISNVVNATRGADIVLLGPQVRFNLDNVKDKCKGIPVEAIDMVAYGMLDGKAVINHVKKVLED</sequence>
<keyword evidence="3" id="KW-0762">Sugar transport</keyword>
<dbReference type="Proteomes" id="UP001228504">
    <property type="component" value="Unassembled WGS sequence"/>
</dbReference>
<accession>A0ABT9UXN5</accession>
<dbReference type="PROSITE" id="PS51100">
    <property type="entry name" value="PTS_EIIB_TYPE_3"/>
    <property type="match status" value="1"/>
</dbReference>
<dbReference type="CDD" id="cd05564">
    <property type="entry name" value="PTS_IIB_chitobiose_lichenan"/>
    <property type="match status" value="1"/>
</dbReference>
<evidence type="ECO:0000256" key="7">
    <source>
        <dbReference type="PROSITE-ProRule" id="PRU00423"/>
    </source>
</evidence>
<evidence type="ECO:0000256" key="6">
    <source>
        <dbReference type="ARBA" id="ARBA00022777"/>
    </source>
</evidence>
<evidence type="ECO:0000256" key="4">
    <source>
        <dbReference type="ARBA" id="ARBA00022679"/>
    </source>
</evidence>
<keyword evidence="5" id="KW-0598">Phosphotransferase system</keyword>
<keyword evidence="1" id="KW-0813">Transport</keyword>
<proteinExistence type="predicted"/>
<feature type="modified residue" description="Phosphocysteine; by EIIA" evidence="7">
    <location>
        <position position="8"/>
    </location>
</feature>
<dbReference type="RefSeq" id="WP_307488050.1">
    <property type="nucleotide sequence ID" value="NZ_JAUSUF010000017.1"/>
</dbReference>
<dbReference type="Pfam" id="PF02302">
    <property type="entry name" value="PTS_IIB"/>
    <property type="match status" value="1"/>
</dbReference>
<dbReference type="InterPro" id="IPR003501">
    <property type="entry name" value="PTS_EIIB_2/3"/>
</dbReference>
<keyword evidence="2" id="KW-0597">Phosphoprotein</keyword>
<keyword evidence="6" id="KW-0418">Kinase</keyword>
<dbReference type="InterPro" id="IPR051819">
    <property type="entry name" value="PTS_sugar-specific_EIIB"/>
</dbReference>
<protein>
    <submittedName>
        <fullName evidence="9">PTS system cellobiose-specific IIB component</fullName>
    </submittedName>
</protein>
<evidence type="ECO:0000256" key="3">
    <source>
        <dbReference type="ARBA" id="ARBA00022597"/>
    </source>
</evidence>
<evidence type="ECO:0000259" key="8">
    <source>
        <dbReference type="PROSITE" id="PS51100"/>
    </source>
</evidence>
<evidence type="ECO:0000313" key="9">
    <source>
        <dbReference type="EMBL" id="MDQ0151085.1"/>
    </source>
</evidence>
<name>A0ABT9UXN5_9FIRM</name>
<dbReference type="InterPro" id="IPR036095">
    <property type="entry name" value="PTS_EIIB-like_sf"/>
</dbReference>
<evidence type="ECO:0000256" key="5">
    <source>
        <dbReference type="ARBA" id="ARBA00022683"/>
    </source>
</evidence>